<name>H5TIF5_GORO1</name>
<dbReference type="EMBL" id="BAFB01000058">
    <property type="protein sequence ID" value="GAB33263.1"/>
    <property type="molecule type" value="Genomic_DNA"/>
</dbReference>
<organism evidence="2 3">
    <name type="scientific">Gordonia otitidis (strain DSM 44809 / CCUG 52243 / JCM 12355 / NBRC 100426 / IFM 10032)</name>
    <dbReference type="NCBI Taxonomy" id="1108044"/>
    <lineage>
        <taxon>Bacteria</taxon>
        <taxon>Bacillati</taxon>
        <taxon>Actinomycetota</taxon>
        <taxon>Actinomycetes</taxon>
        <taxon>Mycobacteriales</taxon>
        <taxon>Gordoniaceae</taxon>
        <taxon>Gordonia</taxon>
    </lineage>
</organism>
<gene>
    <name evidence="2" type="ORF">GOOTI_058_00010</name>
</gene>
<dbReference type="Pfam" id="PF14338">
    <property type="entry name" value="Mrr_N"/>
    <property type="match status" value="1"/>
</dbReference>
<feature type="domain" description="Restriction system protein Mrr-like N-terminal" evidence="1">
    <location>
        <begin position="5"/>
        <end position="73"/>
    </location>
</feature>
<comment type="caution">
    <text evidence="2">The sequence shown here is derived from an EMBL/GenBank/DDBJ whole genome shotgun (WGS) entry which is preliminary data.</text>
</comment>
<evidence type="ECO:0000313" key="2">
    <source>
        <dbReference type="EMBL" id="GAB33263.1"/>
    </source>
</evidence>
<protein>
    <recommendedName>
        <fullName evidence="1">Restriction system protein Mrr-like N-terminal domain-containing protein</fullName>
    </recommendedName>
</protein>
<dbReference type="STRING" id="1108044.GOOTI_058_00010"/>
<reference evidence="2" key="1">
    <citation type="submission" date="2012-02" db="EMBL/GenBank/DDBJ databases">
        <title>Whole genome shotgun sequence of Gordonia otitidis NBRC 100426.</title>
        <authorList>
            <person name="Yoshida I."/>
            <person name="Hosoyama A."/>
            <person name="Tsuchikane K."/>
            <person name="Katsumata H."/>
            <person name="Yamazaki S."/>
            <person name="Fujita N."/>
        </authorList>
    </citation>
    <scope>NUCLEOTIDE SEQUENCE [LARGE SCALE GENOMIC DNA]</scope>
    <source>
        <strain evidence="2">NBRC 100426</strain>
    </source>
</reference>
<accession>H5TIF5</accession>
<keyword evidence="3" id="KW-1185">Reference proteome</keyword>
<dbReference type="InterPro" id="IPR025745">
    <property type="entry name" value="Mrr-like_N_dom"/>
</dbReference>
<evidence type="ECO:0000259" key="1">
    <source>
        <dbReference type="Pfam" id="PF14338"/>
    </source>
</evidence>
<sequence length="96" mass="10636">MIQIGRPATNDEVLNAVATALNLTPEQRQLPASGGRTLLSYRLSWSRTLLKQIGAVEIVSPHTWTVTDRGRAIAPEDIRRKVDEYLSRVSKPKAAN</sequence>
<proteinExistence type="predicted"/>
<dbReference type="AlphaFoldDB" id="H5TIF5"/>
<evidence type="ECO:0000313" key="3">
    <source>
        <dbReference type="Proteomes" id="UP000005038"/>
    </source>
</evidence>
<dbReference type="Proteomes" id="UP000005038">
    <property type="component" value="Unassembled WGS sequence"/>
</dbReference>